<dbReference type="GO" id="GO:0006402">
    <property type="term" value="P:mRNA catabolic process"/>
    <property type="evidence" value="ECO:0007669"/>
    <property type="project" value="TreeGrafter"/>
</dbReference>
<organism evidence="2 3">
    <name type="scientific">Rufibacter immobilis</name>
    <dbReference type="NCBI Taxonomy" id="1348778"/>
    <lineage>
        <taxon>Bacteria</taxon>
        <taxon>Pseudomonadati</taxon>
        <taxon>Bacteroidota</taxon>
        <taxon>Cytophagia</taxon>
        <taxon>Cytophagales</taxon>
        <taxon>Hymenobacteraceae</taxon>
        <taxon>Rufibacter</taxon>
    </lineage>
</organism>
<dbReference type="InterPro" id="IPR003477">
    <property type="entry name" value="PemK-like"/>
</dbReference>
<keyword evidence="1" id="KW-0540">Nuclease</keyword>
<keyword evidence="1" id="KW-0378">Hydrolase</keyword>
<dbReference type="Proteomes" id="UP000271010">
    <property type="component" value="Unassembled WGS sequence"/>
</dbReference>
<dbReference type="GO" id="GO:0016787">
    <property type="term" value="F:hydrolase activity"/>
    <property type="evidence" value="ECO:0007669"/>
    <property type="project" value="UniProtKB-KW"/>
</dbReference>
<dbReference type="SUPFAM" id="SSF50118">
    <property type="entry name" value="Cell growth inhibitor/plasmid maintenance toxic component"/>
    <property type="match status" value="1"/>
</dbReference>
<dbReference type="AlphaFoldDB" id="A0A3M9MPV0"/>
<dbReference type="Gene3D" id="2.30.30.110">
    <property type="match status" value="1"/>
</dbReference>
<keyword evidence="3" id="KW-1185">Reference proteome</keyword>
<sequence>MKPKQFEVWIADLNPRIGTETGKVRPVVILQTDLLNKTHPSTIICPITTHVQPEAEILRVHLAKGTANVKEACDIMIDQIRAIDNSRLLHKIGQLEEELRKKIKENVRIVLDIDVLD</sequence>
<comment type="function">
    <text evidence="1">Toxic component of a type II toxin-antitoxin (TA) system.</text>
</comment>
<dbReference type="EMBL" id="RJJE01000017">
    <property type="protein sequence ID" value="RNI27540.1"/>
    <property type="molecule type" value="Genomic_DNA"/>
</dbReference>
<proteinExistence type="inferred from homology"/>
<reference evidence="2 3" key="1">
    <citation type="submission" date="2018-11" db="EMBL/GenBank/DDBJ databases">
        <title>Rufibacter latericius sp. nov., isolated from water in Baiyang Lake.</title>
        <authorList>
            <person name="Yang Y."/>
        </authorList>
    </citation>
    <scope>NUCLEOTIDE SEQUENCE [LARGE SCALE GENOMIC DNA]</scope>
    <source>
        <strain evidence="2 3">MCC P1</strain>
    </source>
</reference>
<dbReference type="EC" id="3.1.-.-" evidence="1"/>
<dbReference type="PANTHER" id="PTHR33988">
    <property type="entry name" value="ENDORIBONUCLEASE MAZF-RELATED"/>
    <property type="match status" value="1"/>
</dbReference>
<comment type="caution">
    <text evidence="2">The sequence shown here is derived from an EMBL/GenBank/DDBJ whole genome shotgun (WGS) entry which is preliminary data.</text>
</comment>
<evidence type="ECO:0000256" key="1">
    <source>
        <dbReference type="PIRNR" id="PIRNR033490"/>
    </source>
</evidence>
<protein>
    <recommendedName>
        <fullName evidence="1">mRNA interferase</fullName>
        <ecNumber evidence="1">3.1.-.-</ecNumber>
    </recommendedName>
</protein>
<comment type="similarity">
    <text evidence="1">Belongs to the PemK/MazF family.</text>
</comment>
<keyword evidence="1" id="KW-0255">Endonuclease</keyword>
<dbReference type="GO" id="GO:0004521">
    <property type="term" value="F:RNA endonuclease activity"/>
    <property type="evidence" value="ECO:0007669"/>
    <property type="project" value="TreeGrafter"/>
</dbReference>
<dbReference type="OrthoDB" id="9808744at2"/>
<dbReference type="InterPro" id="IPR011067">
    <property type="entry name" value="Plasmid_toxin/cell-grow_inhib"/>
</dbReference>
<evidence type="ECO:0000313" key="3">
    <source>
        <dbReference type="Proteomes" id="UP000271010"/>
    </source>
</evidence>
<dbReference type="GO" id="GO:0016075">
    <property type="term" value="P:rRNA catabolic process"/>
    <property type="evidence" value="ECO:0007669"/>
    <property type="project" value="TreeGrafter"/>
</dbReference>
<evidence type="ECO:0000313" key="2">
    <source>
        <dbReference type="EMBL" id="RNI27540.1"/>
    </source>
</evidence>
<accession>A0A3M9MPV0</accession>
<dbReference type="GO" id="GO:0003677">
    <property type="term" value="F:DNA binding"/>
    <property type="evidence" value="ECO:0007669"/>
    <property type="project" value="InterPro"/>
</dbReference>
<name>A0A3M9MPV0_9BACT</name>
<dbReference type="PIRSF" id="PIRSF033490">
    <property type="entry name" value="MazF"/>
    <property type="match status" value="1"/>
</dbReference>
<dbReference type="RefSeq" id="WP_123134007.1">
    <property type="nucleotide sequence ID" value="NZ_RJJE01000017.1"/>
</dbReference>
<dbReference type="PANTHER" id="PTHR33988:SF2">
    <property type="entry name" value="ENDORIBONUCLEASE MAZF"/>
    <property type="match status" value="1"/>
</dbReference>
<dbReference type="Pfam" id="PF02452">
    <property type="entry name" value="PemK_toxin"/>
    <property type="match status" value="1"/>
</dbReference>
<gene>
    <name evidence="2" type="ORF">EFA69_15555</name>
</gene>